<name>A0A139ADT7_GONPJ</name>
<organism evidence="1 2">
    <name type="scientific">Gonapodya prolifera (strain JEL478)</name>
    <name type="common">Monoblepharis prolifera</name>
    <dbReference type="NCBI Taxonomy" id="1344416"/>
    <lineage>
        <taxon>Eukaryota</taxon>
        <taxon>Fungi</taxon>
        <taxon>Fungi incertae sedis</taxon>
        <taxon>Chytridiomycota</taxon>
        <taxon>Chytridiomycota incertae sedis</taxon>
        <taxon>Monoblepharidomycetes</taxon>
        <taxon>Monoblepharidales</taxon>
        <taxon>Gonapodyaceae</taxon>
        <taxon>Gonapodya</taxon>
    </lineage>
</organism>
<proteinExistence type="predicted"/>
<accession>A0A139ADT7</accession>
<gene>
    <name evidence="1" type="ORF">M427DRAFT_57232</name>
</gene>
<sequence>MTEHLPSTAASTSSFPFLSLPTEIQQKITLDVVCPRTLRSLRLTCTTIEPYVSPRIFSSLRPQSNEHMRLLGLVLVHAARDAANTDDSCETTTFRRDRANRILVSVREVNLEACDFTEDVVLLFQALHLESVHTIKLPKVGMGGEFTSNYDDGNNHVVLILDLVATHAENLNCFGFGDALRGVAIYNMGTTLRVPPALRIISRARVVTFINFSEDLVSRLSGSADFSRVTSLSFESIWARIRQTEPPVEWSELISKLPPTLEAFCIGGGSQRTWVEVNFTPDNLRHLLIHAPSLRKLFLAVTDVHDFSPVLSRYGGKLTHFGIRNDHPTIFHALVHMPNLVGLALDCVQIDTSIPGVVQCFRTVFSRGTLTSLEISTGGMGTAEYWAAHISQILAQNQNLKRLVVREWLGDPHTYQPLLNALADGLGAQLRFLHLTGLEHDPLTENFTTFLSRCGTTWLPNIEAAVCTGPDEDNQRPHIFEVDTSNREAVPLGDTRLWALPVQQEGDLLIRQELVGSPTDFWEPYSPPVGTRRVCRA</sequence>
<dbReference type="EMBL" id="KQ965766">
    <property type="protein sequence ID" value="KXS14829.1"/>
    <property type="molecule type" value="Genomic_DNA"/>
</dbReference>
<dbReference type="InterPro" id="IPR032675">
    <property type="entry name" value="LRR_dom_sf"/>
</dbReference>
<evidence type="ECO:0000313" key="1">
    <source>
        <dbReference type="EMBL" id="KXS14829.1"/>
    </source>
</evidence>
<dbReference type="Proteomes" id="UP000070544">
    <property type="component" value="Unassembled WGS sequence"/>
</dbReference>
<reference evidence="1 2" key="1">
    <citation type="journal article" date="2015" name="Genome Biol. Evol.">
        <title>Phylogenomic analyses indicate that early fungi evolved digesting cell walls of algal ancestors of land plants.</title>
        <authorList>
            <person name="Chang Y."/>
            <person name="Wang S."/>
            <person name="Sekimoto S."/>
            <person name="Aerts A.L."/>
            <person name="Choi C."/>
            <person name="Clum A."/>
            <person name="LaButti K.M."/>
            <person name="Lindquist E.A."/>
            <person name="Yee Ngan C."/>
            <person name="Ohm R.A."/>
            <person name="Salamov A.A."/>
            <person name="Grigoriev I.V."/>
            <person name="Spatafora J.W."/>
            <person name="Berbee M.L."/>
        </authorList>
    </citation>
    <scope>NUCLEOTIDE SEQUENCE [LARGE SCALE GENOMIC DNA]</scope>
    <source>
        <strain evidence="1 2">JEL478</strain>
    </source>
</reference>
<keyword evidence="2" id="KW-1185">Reference proteome</keyword>
<protein>
    <submittedName>
        <fullName evidence="1">Uncharacterized protein</fullName>
    </submittedName>
</protein>
<evidence type="ECO:0000313" key="2">
    <source>
        <dbReference type="Proteomes" id="UP000070544"/>
    </source>
</evidence>
<dbReference type="SUPFAM" id="SSF52047">
    <property type="entry name" value="RNI-like"/>
    <property type="match status" value="1"/>
</dbReference>
<dbReference type="AlphaFoldDB" id="A0A139ADT7"/>
<dbReference type="Gene3D" id="3.80.10.10">
    <property type="entry name" value="Ribonuclease Inhibitor"/>
    <property type="match status" value="1"/>
</dbReference>